<gene>
    <name evidence="1" type="ORF">ACH49W_02205</name>
</gene>
<evidence type="ECO:0000313" key="2">
    <source>
        <dbReference type="Proteomes" id="UP001611415"/>
    </source>
</evidence>
<proteinExistence type="predicted"/>
<accession>A0ABW7WTK9</accession>
<comment type="caution">
    <text evidence="1">The sequence shown here is derived from an EMBL/GenBank/DDBJ whole genome shotgun (WGS) entry which is preliminary data.</text>
</comment>
<keyword evidence="2" id="KW-1185">Reference proteome</keyword>
<protein>
    <submittedName>
        <fullName evidence="1">Uncharacterized protein</fullName>
    </submittedName>
</protein>
<dbReference type="Proteomes" id="UP001611415">
    <property type="component" value="Unassembled WGS sequence"/>
</dbReference>
<name>A0ABW7WTK9_9NOCA</name>
<dbReference type="EMBL" id="JBIRYO010000001">
    <property type="protein sequence ID" value="MFI2472167.1"/>
    <property type="molecule type" value="Genomic_DNA"/>
</dbReference>
<dbReference type="RefSeq" id="WP_364819935.1">
    <property type="nucleotide sequence ID" value="NZ_JBFAYM010000003.1"/>
</dbReference>
<evidence type="ECO:0000313" key="1">
    <source>
        <dbReference type="EMBL" id="MFI2472167.1"/>
    </source>
</evidence>
<reference evidence="1 2" key="1">
    <citation type="submission" date="2024-10" db="EMBL/GenBank/DDBJ databases">
        <title>The Natural Products Discovery Center: Release of the First 8490 Sequenced Strains for Exploring Actinobacteria Biosynthetic Diversity.</title>
        <authorList>
            <person name="Kalkreuter E."/>
            <person name="Kautsar S.A."/>
            <person name="Yang D."/>
            <person name="Bader C.D."/>
            <person name="Teijaro C.N."/>
            <person name="Fluegel L."/>
            <person name="Davis C.M."/>
            <person name="Simpson J.R."/>
            <person name="Lauterbach L."/>
            <person name="Steele A.D."/>
            <person name="Gui C."/>
            <person name="Meng S."/>
            <person name="Li G."/>
            <person name="Viehrig K."/>
            <person name="Ye F."/>
            <person name="Su P."/>
            <person name="Kiefer A.F."/>
            <person name="Nichols A."/>
            <person name="Cepeda A.J."/>
            <person name="Yan W."/>
            <person name="Fan B."/>
            <person name="Jiang Y."/>
            <person name="Adhikari A."/>
            <person name="Zheng C.-J."/>
            <person name="Schuster L."/>
            <person name="Cowan T.M."/>
            <person name="Smanski M.J."/>
            <person name="Chevrette M.G."/>
            <person name="De Carvalho L.P.S."/>
            <person name="Shen B."/>
        </authorList>
    </citation>
    <scope>NUCLEOTIDE SEQUENCE [LARGE SCALE GENOMIC DNA]</scope>
    <source>
        <strain evidence="1 2">NPDC019275</strain>
    </source>
</reference>
<sequence>MPCASPPQQQLRALLFEQRRGERTGLRQRVVEARGVEHDQVRSRAVGGGDAVLVQQRP</sequence>
<organism evidence="1 2">
    <name type="scientific">Nocardia xishanensis</name>
    <dbReference type="NCBI Taxonomy" id="238964"/>
    <lineage>
        <taxon>Bacteria</taxon>
        <taxon>Bacillati</taxon>
        <taxon>Actinomycetota</taxon>
        <taxon>Actinomycetes</taxon>
        <taxon>Mycobacteriales</taxon>
        <taxon>Nocardiaceae</taxon>
        <taxon>Nocardia</taxon>
    </lineage>
</organism>